<feature type="region of interest" description="Disordered" evidence="1">
    <location>
        <begin position="609"/>
        <end position="632"/>
    </location>
</feature>
<dbReference type="EMBL" id="MRVZ01000012">
    <property type="protein sequence ID" value="PAU25744.1"/>
    <property type="molecule type" value="Genomic_DNA"/>
</dbReference>
<evidence type="ECO:0000313" key="2">
    <source>
        <dbReference type="EMBL" id="PAU25744.1"/>
    </source>
</evidence>
<proteinExistence type="predicted"/>
<comment type="caution">
    <text evidence="2">The sequence shown here is derived from an EMBL/GenBank/DDBJ whole genome shotgun (WGS) entry which is preliminary data.</text>
</comment>
<sequence length="632" mass="69961">MLEEAQEIEVPEKARDPLANVTAQRWNAAVQWRSREQIGGKSLRNVLRDCYEQREGILSPEDAEIADELGIDIYVNISALKVSALVAWMRDLLLNTPELPFVISPTPIPALSDKARMEVLNKVKTELYAAGGFQGDLLSLVRTLKFQQLEKEREYAETACTNMSRLIKDQCMEGGFQEAFLKTITDFATYPFAVFHGPVPTMVTKMEWSGTQLVPKDKIQFQFRPISVFDFYWSPDSRNAQEGTGIFIREQITKQDLYKCLRMKSYIQANVQKVLEETISKTQNLKWMSRNPEQPDTIGSGWGNGETLDVLRHYGVFSGKELKKYGITGIDDDQFYDACISMIGKYTIQAFILPNPHVGLRPVYTASFETAADRIPGFSICQKLRDVERAYMNTLRFLMTNEGLSAGPFGEVDYSRVQRYMNPDDVGRISALTLHPVDPDMSAGSAPAFRLQHIPSNMGAYLNCAQFFMDLADRVTQIPAAIHGEPVGTGANRTFRGMAMLYGNAIKPIQSAVGNMDVGIFRPLGTLMYNYNMQYSEDESVKGDAQIVAQGATGLISKEVAKQNAFDTLQLVATMGSAAQGTINPGIMKWAVENALKASGVPVEELSVIPAAPPMPPQQSGDGVSGPTVEGA</sequence>
<accession>A0A2A2CG15</accession>
<reference evidence="2 3" key="1">
    <citation type="submission" date="2016-12" db="EMBL/GenBank/DDBJ databases">
        <title>Real-Time Genomic Investigation Underlying the Public Health Response to a Shiga Toxin-Producing Escherichia Coli O26:H11 Outbreak in a Nursery.</title>
        <authorList>
            <person name="Ferdous M."/>
            <person name="Moran-Gilad J."/>
            <person name="Rossen J.W."/>
            <person name="Gdalevich M."/>
        </authorList>
    </citation>
    <scope>NUCLEOTIDE SEQUENCE [LARGE SCALE GENOMIC DNA]</scope>
    <source>
        <strain evidence="2 3">STEC 514-2</strain>
    </source>
</reference>
<evidence type="ECO:0000256" key="1">
    <source>
        <dbReference type="SAM" id="MobiDB-lite"/>
    </source>
</evidence>
<evidence type="ECO:0000313" key="3">
    <source>
        <dbReference type="Proteomes" id="UP000218543"/>
    </source>
</evidence>
<dbReference type="AlphaFoldDB" id="A0A2A2CG15"/>
<organism evidence="2 3">
    <name type="scientific">Escherichia coli</name>
    <dbReference type="NCBI Taxonomy" id="562"/>
    <lineage>
        <taxon>Bacteria</taxon>
        <taxon>Pseudomonadati</taxon>
        <taxon>Pseudomonadota</taxon>
        <taxon>Gammaproteobacteria</taxon>
        <taxon>Enterobacterales</taxon>
        <taxon>Enterobacteriaceae</taxon>
        <taxon>Escherichia</taxon>
    </lineage>
</organism>
<gene>
    <name evidence="2" type="ORF">BTQ06_04455</name>
</gene>
<name>A0A2A2CG15_ECOLX</name>
<dbReference type="RefSeq" id="WP_095585950.1">
    <property type="nucleotide sequence ID" value="NZ_MRVZ01000012.1"/>
</dbReference>
<protein>
    <submittedName>
        <fullName evidence="2">Uncharacterized protein</fullName>
    </submittedName>
</protein>
<dbReference type="Proteomes" id="UP000218543">
    <property type="component" value="Unassembled WGS sequence"/>
</dbReference>